<sequence>MRDVLEQVRIELGKPYEDLTFLLEALKDSLSENGEEAIASKIPWINKINFSNTDQLSEKEIQLYSLVFQIVNMVEVNAAVQSRRHLEDQSLPSISGLWAKNLQSLKEAGVSPKDIASKLAEISIEPVLTAHPTEAKRASVLEHHRELYLLIVQRENQMYTKKEKDNIRHNIKLVLYRLWKTGEIYVEKPDVASELRNILHYLVNVFPDVIPVLDRRMIQAWDDAGFDRSLLLNNSAFPKISFGDWVGGDRDGHPLVTAQVTAETLQTLRLNAIVVVRRRLLMLVKHLSLACDIDKVYPPLRERAYHLMHELGEKGIEALQRNKGEAFRQFVNILMARLPIDTKRGHATELQEFKGAYAGSKELIDDLTILKDALIDYGAKSIAFDEVIGAIRIVETFGLHLARLDIRQNSAFHDKAISQLMDAAGLKGADYLQWNEEERLAFLNKELASNRPFANKNVPLGENAQAVVDCLKVVEQHISKYGTEGIGSLIVSMTRSVSDLLAVYLLAREAGLTTQSEEGLVCILPVVPLLETIEDLENGGQILKGFLEHPFTKRSIEYIKTKNQASSLFQQVMVGYSDSNKDGGIMASQWNLYKAQSRLSQIGRDLGVKIVFFHGKGGSISRGAGPTHYFVNALPHSSLQGAIRLTEQGETIAQKYANKVNAEYNLELLVASTAARTILDGVTERKYHPMAEILEKLANESKGYYEKLMHEEGFIQFFREATPIDAIESSKIGSRPARRSGAKSLEDLRAIPWVFSWSQSRYNMTSWFGVGSTLQNLRDNQPEIYAEFKKAIKFDPLIRYVFTNIDTSLASTDELIMKEYASLVTDDKVRDKFLNIFITELKKTSEALEGLLGRPMKERRRNHYYSSLLRASLMDNLHKTQVSLLKKWRKEKEEGSDKTEVTLTHLLITINAIASAMRNTG</sequence>
<dbReference type="Gene3D" id="1.20.1440.90">
    <property type="entry name" value="Phosphoenolpyruvate/pyruvate domain"/>
    <property type="match status" value="1"/>
</dbReference>
<comment type="function">
    <text evidence="1">Forms oxaloacetate, a four-carbon dicarboxylic acid source for the tricarboxylic acid cycle.</text>
</comment>
<name>A0ABZ0IQ81_9BACT</name>
<dbReference type="PROSITE" id="PS00781">
    <property type="entry name" value="PEPCASE_1"/>
    <property type="match status" value="1"/>
</dbReference>
<dbReference type="Pfam" id="PF00311">
    <property type="entry name" value="PEPcase"/>
    <property type="match status" value="1"/>
</dbReference>
<keyword evidence="5" id="KW-0456">Lyase</keyword>
<dbReference type="InterPro" id="IPR033129">
    <property type="entry name" value="PEPCASE_His_AS"/>
</dbReference>
<dbReference type="PRINTS" id="PR00150">
    <property type="entry name" value="PEPCARBXLASE"/>
</dbReference>
<evidence type="ECO:0000256" key="2">
    <source>
        <dbReference type="ARBA" id="ARBA00022419"/>
    </source>
</evidence>
<feature type="active site" evidence="4">
    <location>
        <position position="581"/>
    </location>
</feature>
<evidence type="ECO:0000313" key="6">
    <source>
        <dbReference type="Proteomes" id="UP001302349"/>
    </source>
</evidence>
<dbReference type="Proteomes" id="UP001302349">
    <property type="component" value="Chromosome"/>
</dbReference>
<evidence type="ECO:0000256" key="3">
    <source>
        <dbReference type="PROSITE-ProRule" id="PRU10111"/>
    </source>
</evidence>
<protein>
    <recommendedName>
        <fullName evidence="2">Phosphoenolpyruvate carboxylase</fullName>
    </recommendedName>
</protein>
<keyword evidence="6" id="KW-1185">Reference proteome</keyword>
<dbReference type="RefSeq" id="WP_317489553.1">
    <property type="nucleotide sequence ID" value="NZ_CP136051.1"/>
</dbReference>
<evidence type="ECO:0000256" key="4">
    <source>
        <dbReference type="PROSITE-ProRule" id="PRU10112"/>
    </source>
</evidence>
<organism evidence="5 6">
    <name type="scientific">Imperialibacter roseus</name>
    <dbReference type="NCBI Taxonomy" id="1324217"/>
    <lineage>
        <taxon>Bacteria</taxon>
        <taxon>Pseudomonadati</taxon>
        <taxon>Bacteroidota</taxon>
        <taxon>Cytophagia</taxon>
        <taxon>Cytophagales</taxon>
        <taxon>Flammeovirgaceae</taxon>
        <taxon>Imperialibacter</taxon>
    </lineage>
</organism>
<accession>A0ABZ0IQ81</accession>
<dbReference type="SUPFAM" id="SSF51621">
    <property type="entry name" value="Phosphoenolpyruvate/pyruvate domain"/>
    <property type="match status" value="1"/>
</dbReference>
<dbReference type="EMBL" id="CP136051">
    <property type="protein sequence ID" value="WOK06856.1"/>
    <property type="molecule type" value="Genomic_DNA"/>
</dbReference>
<dbReference type="InterPro" id="IPR021135">
    <property type="entry name" value="PEP_COase"/>
</dbReference>
<evidence type="ECO:0000256" key="1">
    <source>
        <dbReference type="ARBA" id="ARBA00003670"/>
    </source>
</evidence>
<gene>
    <name evidence="5" type="ORF">RT717_27695</name>
</gene>
<dbReference type="GO" id="GO:0008964">
    <property type="term" value="F:phosphoenolpyruvate carboxylase activity"/>
    <property type="evidence" value="ECO:0007669"/>
    <property type="project" value="UniProtKB-EC"/>
</dbReference>
<dbReference type="InterPro" id="IPR015813">
    <property type="entry name" value="Pyrv/PenolPyrv_kinase-like_dom"/>
</dbReference>
<feature type="active site" evidence="3">
    <location>
        <position position="131"/>
    </location>
</feature>
<evidence type="ECO:0000313" key="5">
    <source>
        <dbReference type="EMBL" id="WOK06856.1"/>
    </source>
</evidence>
<dbReference type="PANTHER" id="PTHR30523:SF32">
    <property type="entry name" value="PHOSPHOENOLPYRUVATE CARBOXYLASE"/>
    <property type="match status" value="1"/>
</dbReference>
<dbReference type="PROSITE" id="PS00393">
    <property type="entry name" value="PEPCASE_2"/>
    <property type="match status" value="1"/>
</dbReference>
<dbReference type="InterPro" id="IPR018129">
    <property type="entry name" value="PEP_COase_Lys_AS"/>
</dbReference>
<reference evidence="5 6" key="1">
    <citation type="journal article" date="2023" name="Microbiol. Resour. Announc.">
        <title>Complete Genome Sequence of Imperialibacter roseus strain P4T.</title>
        <authorList>
            <person name="Tizabi D.R."/>
            <person name="Bachvaroff T."/>
            <person name="Hill R.T."/>
        </authorList>
    </citation>
    <scope>NUCLEOTIDE SEQUENCE [LARGE SCALE GENOMIC DNA]</scope>
    <source>
        <strain evidence="5 6">P4T</strain>
    </source>
</reference>
<dbReference type="PANTHER" id="PTHR30523">
    <property type="entry name" value="PHOSPHOENOLPYRUVATE CARBOXYLASE"/>
    <property type="match status" value="1"/>
</dbReference>
<proteinExistence type="predicted"/>